<dbReference type="SUPFAM" id="SSF54928">
    <property type="entry name" value="RNA-binding domain, RBD"/>
    <property type="match status" value="1"/>
</dbReference>
<dbReference type="GeneID" id="105227813"/>
<dbReference type="InterPro" id="IPR012677">
    <property type="entry name" value="Nucleotide-bd_a/b_plait_sf"/>
</dbReference>
<dbReference type="RefSeq" id="XP_011205643.2">
    <property type="nucleotide sequence ID" value="XM_011207341.3"/>
</dbReference>
<evidence type="ECO:0000259" key="6">
    <source>
        <dbReference type="PROSITE" id="PS50102"/>
    </source>
</evidence>
<name>A0A6I9V2W7_BACDO</name>
<feature type="region of interest" description="Disordered" evidence="5">
    <location>
        <begin position="29"/>
        <end position="51"/>
    </location>
</feature>
<organism evidence="7 8">
    <name type="scientific">Bactrocera dorsalis</name>
    <name type="common">Oriental fruit fly</name>
    <name type="synonym">Dacus dorsalis</name>
    <dbReference type="NCBI Taxonomy" id="27457"/>
    <lineage>
        <taxon>Eukaryota</taxon>
        <taxon>Metazoa</taxon>
        <taxon>Ecdysozoa</taxon>
        <taxon>Arthropoda</taxon>
        <taxon>Hexapoda</taxon>
        <taxon>Insecta</taxon>
        <taxon>Pterygota</taxon>
        <taxon>Neoptera</taxon>
        <taxon>Endopterygota</taxon>
        <taxon>Diptera</taxon>
        <taxon>Brachycera</taxon>
        <taxon>Muscomorpha</taxon>
        <taxon>Tephritoidea</taxon>
        <taxon>Tephritidae</taxon>
        <taxon>Bactrocera</taxon>
        <taxon>Bactrocera</taxon>
    </lineage>
</organism>
<accession>A0A6I9V2W7</accession>
<sequence>MWQAQQIAAIQMANQLLYAMSAPPSYSLNQRPPHLGSPAYDDTAADTDDEDDEKLRTLFVGNLDDRVSEDLLYEVFLQAGPLESVRLPKDNGGRTRGFGFVVYSHRCTPIYAVQLFAGLMLFRKMLTIKPQGDTNASNKRRSFPNDCERYTHRPGDNSMLRSTSYPSFYDPAMNDLPTSPQSSNPFRINSPDSPSTHSSSRERGNRDRERDRDVDRDWVTNHSNKHSRSHPYRRDDRRERDESNRKRR</sequence>
<evidence type="ECO:0000256" key="4">
    <source>
        <dbReference type="PROSITE-ProRule" id="PRU00176"/>
    </source>
</evidence>
<dbReference type="GO" id="GO:0000381">
    <property type="term" value="P:regulation of alternative mRNA splicing, via spliceosome"/>
    <property type="evidence" value="ECO:0007669"/>
    <property type="project" value="TreeGrafter"/>
</dbReference>
<comment type="subcellular location">
    <subcellularLocation>
        <location evidence="1">Nucleus</location>
        <location evidence="1">Nucleoplasm</location>
    </subcellularLocation>
</comment>
<dbReference type="GO" id="GO:0003727">
    <property type="term" value="F:single-stranded RNA binding"/>
    <property type="evidence" value="ECO:0007669"/>
    <property type="project" value="TreeGrafter"/>
</dbReference>
<feature type="domain" description="RRM" evidence="6">
    <location>
        <begin position="56"/>
        <end position="133"/>
    </location>
</feature>
<keyword evidence="2 4" id="KW-0694">RNA-binding</keyword>
<dbReference type="PANTHER" id="PTHR13798:SF11">
    <property type="entry name" value="RNA-BINDING PROTEIN 7-RELATED"/>
    <property type="match status" value="1"/>
</dbReference>
<dbReference type="InterPro" id="IPR000504">
    <property type="entry name" value="RRM_dom"/>
</dbReference>
<feature type="region of interest" description="Disordered" evidence="5">
    <location>
        <begin position="131"/>
        <end position="248"/>
    </location>
</feature>
<gene>
    <name evidence="8" type="primary">LOC105227813</name>
</gene>
<dbReference type="Pfam" id="PF00076">
    <property type="entry name" value="RRM_1"/>
    <property type="match status" value="1"/>
</dbReference>
<dbReference type="KEGG" id="bdr:105227813"/>
<dbReference type="OrthoDB" id="407442at2759"/>
<keyword evidence="7" id="KW-1185">Reference proteome</keyword>
<evidence type="ECO:0000256" key="2">
    <source>
        <dbReference type="ARBA" id="ARBA00022884"/>
    </source>
</evidence>
<dbReference type="Gene3D" id="3.30.70.330">
    <property type="match status" value="1"/>
</dbReference>
<feature type="compositionally biased region" description="Basic and acidic residues" evidence="5">
    <location>
        <begin position="199"/>
        <end position="219"/>
    </location>
</feature>
<dbReference type="PANTHER" id="PTHR13798">
    <property type="entry name" value="RNA BINDING MOTIF RBM PROTEIN -RELATED"/>
    <property type="match status" value="1"/>
</dbReference>
<reference evidence="7" key="1">
    <citation type="submission" date="2025-05" db="UniProtKB">
        <authorList>
            <consortium name="RefSeq"/>
        </authorList>
    </citation>
    <scope>NUCLEOTIDE SEQUENCE [LARGE SCALE GENOMIC DNA]</scope>
</reference>
<dbReference type="PROSITE" id="PS50102">
    <property type="entry name" value="RRM"/>
    <property type="match status" value="1"/>
</dbReference>
<dbReference type="InterPro" id="IPR052285">
    <property type="entry name" value="NEXT_complex_subunit"/>
</dbReference>
<evidence type="ECO:0000256" key="1">
    <source>
        <dbReference type="ARBA" id="ARBA00004642"/>
    </source>
</evidence>
<dbReference type="AlphaFoldDB" id="A0A6I9V2W7"/>
<evidence type="ECO:0000313" key="7">
    <source>
        <dbReference type="Proteomes" id="UP001652620"/>
    </source>
</evidence>
<dbReference type="InterPro" id="IPR035979">
    <property type="entry name" value="RBD_domain_sf"/>
</dbReference>
<protein>
    <submittedName>
        <fullName evidence="8">RNA-binding protein 7</fullName>
    </submittedName>
</protein>
<feature type="compositionally biased region" description="Basic and acidic residues" evidence="5">
    <location>
        <begin position="146"/>
        <end position="155"/>
    </location>
</feature>
<reference evidence="8" key="2">
    <citation type="submission" date="2025-08" db="UniProtKB">
        <authorList>
            <consortium name="RefSeq"/>
        </authorList>
    </citation>
    <scope>IDENTIFICATION</scope>
    <source>
        <tissue evidence="8">Adult</tissue>
    </source>
</reference>
<evidence type="ECO:0000256" key="3">
    <source>
        <dbReference type="ARBA" id="ARBA00023242"/>
    </source>
</evidence>
<evidence type="ECO:0000313" key="8">
    <source>
        <dbReference type="RefSeq" id="XP_011205643.2"/>
    </source>
</evidence>
<feature type="compositionally biased region" description="Polar residues" evidence="5">
    <location>
        <begin position="176"/>
        <end position="187"/>
    </location>
</feature>
<feature type="compositionally biased region" description="Basic and acidic residues" evidence="5">
    <location>
        <begin position="232"/>
        <end position="248"/>
    </location>
</feature>
<dbReference type="Proteomes" id="UP001652620">
    <property type="component" value="Chromosome 1"/>
</dbReference>
<proteinExistence type="predicted"/>
<dbReference type="FunCoup" id="A0A6I9V2W7">
    <property type="interactions" value="263"/>
</dbReference>
<dbReference type="InParanoid" id="A0A6I9V2W7"/>
<dbReference type="GO" id="GO:0005654">
    <property type="term" value="C:nucleoplasm"/>
    <property type="evidence" value="ECO:0007669"/>
    <property type="project" value="UniProtKB-SubCell"/>
</dbReference>
<keyword evidence="3" id="KW-0539">Nucleus</keyword>
<evidence type="ECO:0000256" key="5">
    <source>
        <dbReference type="SAM" id="MobiDB-lite"/>
    </source>
</evidence>
<dbReference type="SMART" id="SM00360">
    <property type="entry name" value="RRM"/>
    <property type="match status" value="1"/>
</dbReference>